<comment type="caution">
    <text evidence="1">The sequence shown here is derived from an EMBL/GenBank/DDBJ whole genome shotgun (WGS) entry which is preliminary data.</text>
</comment>
<name>A0ACA9NY65_9GLOM</name>
<evidence type="ECO:0000313" key="1">
    <source>
        <dbReference type="EMBL" id="CAG8683374.1"/>
    </source>
</evidence>
<sequence length="269" mass="28632">MASISRTIASRAPLQLAKVRSLACLHAVKHPASSSLPQRTYTFLSNLGLDEPSTPKPTQPVSSSSTPLLQKTETVTDGIVFINMVTITMSNSVSIASSSSKEGTSGRKSVDAIWDTIVPEIRAAALQSRDALLSKGGMSPEEVWKKRSEAINSTMRMEAVGPARGKALDRPGFKVNFGGAAGVTQLAFEPMYQPPSVTSGINSAADDIASGSVLWLEGRYKSFKLSDGGGCNLHAAHAADGWHLSTDLEGDIIIFGGFLSERYHLNNRI</sequence>
<accession>A0ACA9NY65</accession>
<dbReference type="EMBL" id="CAJVPT010027380">
    <property type="protein sequence ID" value="CAG8683374.1"/>
    <property type="molecule type" value="Genomic_DNA"/>
</dbReference>
<proteinExistence type="predicted"/>
<gene>
    <name evidence="1" type="ORF">ACOLOM_LOCUS9440</name>
</gene>
<feature type="non-terminal residue" evidence="1">
    <location>
        <position position="1"/>
    </location>
</feature>
<reference evidence="1" key="1">
    <citation type="submission" date="2021-06" db="EMBL/GenBank/DDBJ databases">
        <authorList>
            <person name="Kallberg Y."/>
            <person name="Tangrot J."/>
            <person name="Rosling A."/>
        </authorList>
    </citation>
    <scope>NUCLEOTIDE SEQUENCE</scope>
    <source>
        <strain evidence="1">CL356</strain>
    </source>
</reference>
<dbReference type="Proteomes" id="UP000789525">
    <property type="component" value="Unassembled WGS sequence"/>
</dbReference>
<keyword evidence="2" id="KW-1185">Reference proteome</keyword>
<organism evidence="1 2">
    <name type="scientific">Acaulospora colombiana</name>
    <dbReference type="NCBI Taxonomy" id="27376"/>
    <lineage>
        <taxon>Eukaryota</taxon>
        <taxon>Fungi</taxon>
        <taxon>Fungi incertae sedis</taxon>
        <taxon>Mucoromycota</taxon>
        <taxon>Glomeromycotina</taxon>
        <taxon>Glomeromycetes</taxon>
        <taxon>Diversisporales</taxon>
        <taxon>Acaulosporaceae</taxon>
        <taxon>Acaulospora</taxon>
    </lineage>
</organism>
<feature type="non-terminal residue" evidence="1">
    <location>
        <position position="269"/>
    </location>
</feature>
<protein>
    <submittedName>
        <fullName evidence="1">16547_t:CDS:1</fullName>
    </submittedName>
</protein>
<evidence type="ECO:0000313" key="2">
    <source>
        <dbReference type="Proteomes" id="UP000789525"/>
    </source>
</evidence>